<organism evidence="3">
    <name type="scientific">Alexandrium catenella</name>
    <name type="common">Red tide dinoflagellate</name>
    <name type="synonym">Gonyaulax catenella</name>
    <dbReference type="NCBI Taxonomy" id="2925"/>
    <lineage>
        <taxon>Eukaryota</taxon>
        <taxon>Sar</taxon>
        <taxon>Alveolata</taxon>
        <taxon>Dinophyceae</taxon>
        <taxon>Gonyaulacales</taxon>
        <taxon>Pyrocystaceae</taxon>
        <taxon>Alexandrium</taxon>
    </lineage>
</organism>
<name>A0A7S1SCW2_ALECA</name>
<dbReference type="SUPFAM" id="SSF51197">
    <property type="entry name" value="Clavaminate synthase-like"/>
    <property type="match status" value="1"/>
</dbReference>
<accession>A0A7S1SCW2</accession>
<dbReference type="AlphaFoldDB" id="A0A7S1SCW2"/>
<protein>
    <recommendedName>
        <fullName evidence="2">JmjC domain-containing protein</fullName>
    </recommendedName>
</protein>
<reference evidence="3" key="1">
    <citation type="submission" date="2021-01" db="EMBL/GenBank/DDBJ databases">
        <authorList>
            <person name="Corre E."/>
            <person name="Pelletier E."/>
            <person name="Niang G."/>
            <person name="Scheremetjew M."/>
            <person name="Finn R."/>
            <person name="Kale V."/>
            <person name="Holt S."/>
            <person name="Cochrane G."/>
            <person name="Meng A."/>
            <person name="Brown T."/>
            <person name="Cohen L."/>
        </authorList>
    </citation>
    <scope>NUCLEOTIDE SEQUENCE</scope>
    <source>
        <strain evidence="3">OF101</strain>
    </source>
</reference>
<dbReference type="InterPro" id="IPR003347">
    <property type="entry name" value="JmjC_dom"/>
</dbReference>
<proteinExistence type="predicted"/>
<feature type="domain" description="JmjC" evidence="2">
    <location>
        <begin position="1"/>
        <end position="236"/>
    </location>
</feature>
<feature type="region of interest" description="Disordered" evidence="1">
    <location>
        <begin position="1"/>
        <end position="37"/>
    </location>
</feature>
<dbReference type="Pfam" id="PF08007">
    <property type="entry name" value="JmjC_2"/>
    <property type="match status" value="1"/>
</dbReference>
<dbReference type="EMBL" id="HBGE01114014">
    <property type="protein sequence ID" value="CAD9191222.1"/>
    <property type="molecule type" value="Transcribed_RNA"/>
</dbReference>
<evidence type="ECO:0000313" key="3">
    <source>
        <dbReference type="EMBL" id="CAD9191222.1"/>
    </source>
</evidence>
<dbReference type="Gene3D" id="2.60.120.650">
    <property type="entry name" value="Cupin"/>
    <property type="match status" value="1"/>
</dbReference>
<evidence type="ECO:0000256" key="1">
    <source>
        <dbReference type="SAM" id="MobiDB-lite"/>
    </source>
</evidence>
<dbReference type="PROSITE" id="PS51184">
    <property type="entry name" value="JMJC"/>
    <property type="match status" value="1"/>
</dbReference>
<sequence length="236" mass="26162">MGKGEPFIISDAAAPDTSRSTSSAQAKANVDWQPQGPTVLTPEALKESLGPRRLVAPQCTLVNGTSFSNYKGDSPERRGESFISSTCEVAWEHVVDGILLERPLPVAAKCLEGRGSEGQGFGELDEGFEDTFNILNIQLNGTKHWTVFPDEAKKHIQDLMSPKSDARQRRGPLDLQEPLRSKLKARSCLLRPFEVLYIPGGFWHDVYSLTPSISLSVRLAQMFERILQQQRALGQR</sequence>
<gene>
    <name evidence="3" type="ORF">ACAT0790_LOCUS67997</name>
</gene>
<evidence type="ECO:0000259" key="2">
    <source>
        <dbReference type="PROSITE" id="PS51184"/>
    </source>
</evidence>
<feature type="compositionally biased region" description="Polar residues" evidence="1">
    <location>
        <begin position="17"/>
        <end position="26"/>
    </location>
</feature>